<dbReference type="InParanoid" id="S0EUL3"/>
<evidence type="ECO:0000259" key="4">
    <source>
        <dbReference type="Pfam" id="PF03167"/>
    </source>
</evidence>
<dbReference type="KEGG" id="ccz:CCALI_01538"/>
<name>S0EUL3_CHTCT</name>
<dbReference type="EC" id="3.2.2.-" evidence="5"/>
<dbReference type="CDD" id="cd10028">
    <property type="entry name" value="UDG-F2_TDG_MUG"/>
    <property type="match status" value="1"/>
</dbReference>
<keyword evidence="5" id="KW-0326">Glycosidase</keyword>
<dbReference type="AlphaFoldDB" id="S0EUL3"/>
<dbReference type="PANTHER" id="PTHR12159:SF9">
    <property type="entry name" value="G_T MISMATCH-SPECIFIC THYMINE DNA GLYCOSYLASE"/>
    <property type="match status" value="1"/>
</dbReference>
<gene>
    <name evidence="5" type="ORF">CCALI_01538</name>
</gene>
<sequence>MEERAPLLPDILVPGLDVVFVGAAPSFWAAQVGHYYAGPRNRFWQLLYHAGFTPRLLQPEEDVTLPAYGIGLVALFTHIASNANHLLPEPSSLQREQLIERLIAAAPRWVCYNGKDVYRMVTGRECRRWGEQKEQLGAARTFVVISSSGRADGWGHERLMLYKELYDCVYPAGAKSATRPH</sequence>
<dbReference type="Pfam" id="PF03167">
    <property type="entry name" value="UDG"/>
    <property type="match status" value="1"/>
</dbReference>
<dbReference type="InterPro" id="IPR015637">
    <property type="entry name" value="MUG/TDG"/>
</dbReference>
<dbReference type="PATRIC" id="fig|1303518.3.peg.1577"/>
<dbReference type="GO" id="GO:0008263">
    <property type="term" value="F:pyrimidine-specific mismatch base pair DNA N-glycosylase activity"/>
    <property type="evidence" value="ECO:0007669"/>
    <property type="project" value="TreeGrafter"/>
</dbReference>
<organism evidence="5 6">
    <name type="scientific">Chthonomonas calidirosea (strain DSM 23976 / ICMP 18418 / T49)</name>
    <dbReference type="NCBI Taxonomy" id="1303518"/>
    <lineage>
        <taxon>Bacteria</taxon>
        <taxon>Bacillati</taxon>
        <taxon>Armatimonadota</taxon>
        <taxon>Chthonomonadia</taxon>
        <taxon>Chthonomonadales</taxon>
        <taxon>Chthonomonadaceae</taxon>
        <taxon>Chthonomonas</taxon>
    </lineage>
</organism>
<evidence type="ECO:0000256" key="2">
    <source>
        <dbReference type="ARBA" id="ARBA00022801"/>
    </source>
</evidence>
<protein>
    <submittedName>
        <fullName evidence="5">G/U mismatch-specific uracil-DNA glycosylase</fullName>
        <ecNumber evidence="5">3.2.2.-</ecNumber>
    </submittedName>
</protein>
<keyword evidence="1" id="KW-0227">DNA damage</keyword>
<dbReference type="Proteomes" id="UP000014227">
    <property type="component" value="Chromosome I"/>
</dbReference>
<dbReference type="eggNOG" id="COG3663">
    <property type="taxonomic scope" value="Bacteria"/>
</dbReference>
<dbReference type="EMBL" id="HF951689">
    <property type="protein sequence ID" value="CCW35354.1"/>
    <property type="molecule type" value="Genomic_DNA"/>
</dbReference>
<dbReference type="OrthoDB" id="9799921at2"/>
<keyword evidence="6" id="KW-1185">Reference proteome</keyword>
<evidence type="ECO:0000313" key="6">
    <source>
        <dbReference type="Proteomes" id="UP000014227"/>
    </source>
</evidence>
<keyword evidence="3" id="KW-0234">DNA repair</keyword>
<dbReference type="GO" id="GO:0004844">
    <property type="term" value="F:uracil DNA N-glycosylase activity"/>
    <property type="evidence" value="ECO:0007669"/>
    <property type="project" value="TreeGrafter"/>
</dbReference>
<dbReference type="STRING" id="454171.CP488_02558"/>
<feature type="domain" description="Uracil-DNA glycosylase-like" evidence="4">
    <location>
        <begin position="13"/>
        <end position="163"/>
    </location>
</feature>
<accession>S0EUL3</accession>
<proteinExistence type="predicted"/>
<reference evidence="6" key="1">
    <citation type="submission" date="2013-03" db="EMBL/GenBank/DDBJ databases">
        <title>Genome sequence of Chthonomonas calidirosea, the first sequenced genome from the Armatimonadetes phylum (formally candidate division OP10).</title>
        <authorList>
            <person name="Lee K.C.Y."/>
            <person name="Morgan X.C."/>
            <person name="Dunfield P.F."/>
            <person name="Tamas I."/>
            <person name="Houghton K.M."/>
            <person name="Vyssotski M."/>
            <person name="Ryan J.L.J."/>
            <person name="Lagutin K."/>
            <person name="McDonald I.R."/>
            <person name="Stott M.B."/>
        </authorList>
    </citation>
    <scope>NUCLEOTIDE SEQUENCE [LARGE SCALE GENOMIC DNA]</scope>
    <source>
        <strain evidence="6">DSM 23976 / ICMP 18418 / T49</strain>
    </source>
</reference>
<evidence type="ECO:0000256" key="1">
    <source>
        <dbReference type="ARBA" id="ARBA00022763"/>
    </source>
</evidence>
<keyword evidence="2 5" id="KW-0378">Hydrolase</keyword>
<dbReference type="PANTHER" id="PTHR12159">
    <property type="entry name" value="G/T AND G/U MISMATCH-SPECIFIC DNA GLYCOSYLASE"/>
    <property type="match status" value="1"/>
</dbReference>
<dbReference type="Gene3D" id="3.40.470.10">
    <property type="entry name" value="Uracil-DNA glycosylase-like domain"/>
    <property type="match status" value="1"/>
</dbReference>
<dbReference type="InterPro" id="IPR005122">
    <property type="entry name" value="Uracil-DNA_glycosylase-like"/>
</dbReference>
<evidence type="ECO:0000256" key="3">
    <source>
        <dbReference type="ARBA" id="ARBA00023204"/>
    </source>
</evidence>
<dbReference type="GO" id="GO:0006285">
    <property type="term" value="P:base-excision repair, AP site formation"/>
    <property type="evidence" value="ECO:0007669"/>
    <property type="project" value="InterPro"/>
</dbReference>
<dbReference type="HOGENOM" id="CLU_042829_3_2_0"/>
<dbReference type="SUPFAM" id="SSF52141">
    <property type="entry name" value="Uracil-DNA glycosylase-like"/>
    <property type="match status" value="1"/>
</dbReference>
<dbReference type="InterPro" id="IPR036895">
    <property type="entry name" value="Uracil-DNA_glycosylase-like_sf"/>
</dbReference>
<evidence type="ECO:0000313" key="5">
    <source>
        <dbReference type="EMBL" id="CCW35354.1"/>
    </source>
</evidence>